<feature type="transmembrane region" description="Helical" evidence="7">
    <location>
        <begin position="429"/>
        <end position="452"/>
    </location>
</feature>
<comment type="subcellular location">
    <subcellularLocation>
        <location evidence="1">Membrane</location>
        <topology evidence="1">Multi-pass membrane protein</topology>
    </subcellularLocation>
</comment>
<evidence type="ECO:0000313" key="9">
    <source>
        <dbReference type="Proteomes" id="UP000246635"/>
    </source>
</evidence>
<feature type="transmembrane region" description="Helical" evidence="7">
    <location>
        <begin position="130"/>
        <end position="151"/>
    </location>
</feature>
<evidence type="ECO:0000256" key="3">
    <source>
        <dbReference type="ARBA" id="ARBA00022448"/>
    </source>
</evidence>
<dbReference type="GO" id="GO:0042907">
    <property type="term" value="F:xanthine transmembrane transporter activity"/>
    <property type="evidence" value="ECO:0007669"/>
    <property type="project" value="TreeGrafter"/>
</dbReference>
<evidence type="ECO:0000256" key="4">
    <source>
        <dbReference type="ARBA" id="ARBA00022692"/>
    </source>
</evidence>
<dbReference type="NCBIfam" id="NF037981">
    <property type="entry name" value="NCS2_1"/>
    <property type="match status" value="1"/>
</dbReference>
<comment type="caution">
    <text evidence="8">The sequence shown here is derived from an EMBL/GenBank/DDBJ whole genome shotgun (WGS) entry which is preliminary data.</text>
</comment>
<feature type="transmembrane region" description="Helical" evidence="7">
    <location>
        <begin position="103"/>
        <end position="123"/>
    </location>
</feature>
<dbReference type="GO" id="GO:0005886">
    <property type="term" value="C:plasma membrane"/>
    <property type="evidence" value="ECO:0007669"/>
    <property type="project" value="TreeGrafter"/>
</dbReference>
<dbReference type="AlphaFoldDB" id="A0A2V2YML7"/>
<reference evidence="8 9" key="1">
    <citation type="submission" date="2018-05" db="EMBL/GenBank/DDBJ databases">
        <title>Genomic Encyclopedia of Type Strains, Phase III (KMG-III): the genomes of soil and plant-associated and newly described type strains.</title>
        <authorList>
            <person name="Whitman W."/>
        </authorList>
    </citation>
    <scope>NUCLEOTIDE SEQUENCE [LARGE SCALE GENOMIC DNA]</scope>
    <source>
        <strain evidence="8 9">CECT 5696</strain>
    </source>
</reference>
<protein>
    <submittedName>
        <fullName evidence="8">Xanthine/uracil permease</fullName>
    </submittedName>
</protein>
<feature type="transmembrane region" description="Helical" evidence="7">
    <location>
        <begin position="216"/>
        <end position="235"/>
    </location>
</feature>
<evidence type="ECO:0000256" key="2">
    <source>
        <dbReference type="ARBA" id="ARBA00008821"/>
    </source>
</evidence>
<dbReference type="InterPro" id="IPR006043">
    <property type="entry name" value="NCS2"/>
</dbReference>
<evidence type="ECO:0000256" key="5">
    <source>
        <dbReference type="ARBA" id="ARBA00022989"/>
    </source>
</evidence>
<dbReference type="NCBIfam" id="NF008502">
    <property type="entry name" value="PRK11412.1"/>
    <property type="match status" value="1"/>
</dbReference>
<feature type="transmembrane region" description="Helical" evidence="7">
    <location>
        <begin position="190"/>
        <end position="210"/>
    </location>
</feature>
<organism evidence="8 9">
    <name type="scientific">Paenibacillus cellulosilyticus</name>
    <dbReference type="NCBI Taxonomy" id="375489"/>
    <lineage>
        <taxon>Bacteria</taxon>
        <taxon>Bacillati</taxon>
        <taxon>Bacillota</taxon>
        <taxon>Bacilli</taxon>
        <taxon>Bacillales</taxon>
        <taxon>Paenibacillaceae</taxon>
        <taxon>Paenibacillus</taxon>
    </lineage>
</organism>
<gene>
    <name evidence="8" type="ORF">DFQ01_12652</name>
</gene>
<dbReference type="Pfam" id="PF00860">
    <property type="entry name" value="Xan_ur_permease"/>
    <property type="match status" value="1"/>
</dbReference>
<keyword evidence="3" id="KW-0813">Transport</keyword>
<feature type="transmembrane region" description="Helical" evidence="7">
    <location>
        <begin position="78"/>
        <end position="97"/>
    </location>
</feature>
<feature type="transmembrane region" description="Helical" evidence="7">
    <location>
        <begin position="312"/>
        <end position="333"/>
    </location>
</feature>
<dbReference type="RefSeq" id="WP_245946851.1">
    <property type="nucleotide sequence ID" value="NZ_CP054613.1"/>
</dbReference>
<proteinExistence type="inferred from homology"/>
<accession>A0A2V2YML7</accession>
<keyword evidence="9" id="KW-1185">Reference proteome</keyword>
<dbReference type="Proteomes" id="UP000246635">
    <property type="component" value="Unassembled WGS sequence"/>
</dbReference>
<feature type="transmembrane region" description="Helical" evidence="7">
    <location>
        <begin position="157"/>
        <end position="178"/>
    </location>
</feature>
<sequence>MRILQMSVQKAVFLNYIYKKAGMTMLERNSSQSTASMLLAGVQWLFFIFTNTVMVPLSIGHALDLSPAVIAESMQRSFILTGAVCIVQAAWGHRFALMDGPAGVWWGLVLSICASAPAMGMDLGTVAASLASGFIISGVLVIVLALCGFLRVMKRLFSPSVMGVFLFLIAFQLENTFFKGMVGYDQGGRFDLPIAGLSVVIIAVVAIIHIKGKGVFGQFSLLGGIVFGWIAYSLIFGQSSRIDAAGTDVISIWHWMPWGTPHIDAGILVVSILAGIVNMMNTLTSLTAASTLYGRESTRKEAIRSVLFTNTFSIIAACFGLIPFGTFASSIGFLENTRVLRRGALIVGAGLFIIVGAVPALSGWLVQLPLSVGGAALFAAYLQMFGTAFRTLSSTTYTPKTIYRIALPILTGICIMNLPASAFSDLPPLLTPLLSNGLVIGVLLVLVVDNVVKWDRIK</sequence>
<dbReference type="PANTHER" id="PTHR42810">
    <property type="entry name" value="PURINE PERMEASE C1399.01C-RELATED"/>
    <property type="match status" value="1"/>
</dbReference>
<comment type="similarity">
    <text evidence="2">Belongs to the nucleobase:cation symporter-2 (NCS2) (TC 2.A.40) family.</text>
</comment>
<keyword evidence="6 7" id="KW-0472">Membrane</keyword>
<evidence type="ECO:0000313" key="8">
    <source>
        <dbReference type="EMBL" id="PWV95581.1"/>
    </source>
</evidence>
<feature type="transmembrane region" description="Helical" evidence="7">
    <location>
        <begin position="345"/>
        <end position="366"/>
    </location>
</feature>
<feature type="transmembrane region" description="Helical" evidence="7">
    <location>
        <begin position="265"/>
        <end position="292"/>
    </location>
</feature>
<evidence type="ECO:0000256" key="1">
    <source>
        <dbReference type="ARBA" id="ARBA00004141"/>
    </source>
</evidence>
<evidence type="ECO:0000256" key="6">
    <source>
        <dbReference type="ARBA" id="ARBA00023136"/>
    </source>
</evidence>
<keyword evidence="4 7" id="KW-0812">Transmembrane</keyword>
<dbReference type="EMBL" id="QGTQ01000026">
    <property type="protein sequence ID" value="PWV95581.1"/>
    <property type="molecule type" value="Genomic_DNA"/>
</dbReference>
<feature type="transmembrane region" description="Helical" evidence="7">
    <location>
        <begin position="35"/>
        <end position="57"/>
    </location>
</feature>
<keyword evidence="5 7" id="KW-1133">Transmembrane helix</keyword>
<name>A0A2V2YML7_9BACL</name>
<feature type="transmembrane region" description="Helical" evidence="7">
    <location>
        <begin position="372"/>
        <end position="389"/>
    </location>
</feature>
<evidence type="ECO:0000256" key="7">
    <source>
        <dbReference type="SAM" id="Phobius"/>
    </source>
</evidence>
<dbReference type="PANTHER" id="PTHR42810:SF4">
    <property type="entry name" value="URIC ACID TRANSPORTER UACT"/>
    <property type="match status" value="1"/>
</dbReference>